<dbReference type="EMBL" id="CP086720">
    <property type="protein sequence ID" value="WOO85434.1"/>
    <property type="molecule type" value="Genomic_DNA"/>
</dbReference>
<evidence type="ECO:0000313" key="6">
    <source>
        <dbReference type="EMBL" id="WOO85434.1"/>
    </source>
</evidence>
<dbReference type="PANTHER" id="PTHR11785:SF353">
    <property type="entry name" value="METHIONINE TRANSPORTER (EUROFUNG)"/>
    <property type="match status" value="1"/>
</dbReference>
<organism evidence="6 7">
    <name type="scientific">Vanrija pseudolonga</name>
    <dbReference type="NCBI Taxonomy" id="143232"/>
    <lineage>
        <taxon>Eukaryota</taxon>
        <taxon>Fungi</taxon>
        <taxon>Dikarya</taxon>
        <taxon>Basidiomycota</taxon>
        <taxon>Agaricomycotina</taxon>
        <taxon>Tremellomycetes</taxon>
        <taxon>Trichosporonales</taxon>
        <taxon>Trichosporonaceae</taxon>
        <taxon>Vanrija</taxon>
    </lineage>
</organism>
<feature type="transmembrane region" description="Helical" evidence="5">
    <location>
        <begin position="96"/>
        <end position="118"/>
    </location>
</feature>
<protein>
    <submittedName>
        <fullName evidence="6">High-affinity methionine permease</fullName>
    </submittedName>
</protein>
<reference evidence="6" key="1">
    <citation type="submission" date="2023-10" db="EMBL/GenBank/DDBJ databases">
        <authorList>
            <person name="Noh H."/>
        </authorList>
    </citation>
    <scope>NUCLEOTIDE SEQUENCE</scope>
    <source>
        <strain evidence="6">DUCC4014</strain>
    </source>
</reference>
<keyword evidence="4 5" id="KW-0472">Membrane</keyword>
<dbReference type="InterPro" id="IPR002293">
    <property type="entry name" value="AA/rel_permease1"/>
</dbReference>
<evidence type="ECO:0000256" key="1">
    <source>
        <dbReference type="ARBA" id="ARBA00004141"/>
    </source>
</evidence>
<dbReference type="AlphaFoldDB" id="A0AAF0YJY4"/>
<proteinExistence type="predicted"/>
<evidence type="ECO:0000256" key="3">
    <source>
        <dbReference type="ARBA" id="ARBA00022989"/>
    </source>
</evidence>
<dbReference type="PANTHER" id="PTHR11785">
    <property type="entry name" value="AMINO ACID TRANSPORTER"/>
    <property type="match status" value="1"/>
</dbReference>
<feature type="transmembrane region" description="Helical" evidence="5">
    <location>
        <begin position="492"/>
        <end position="519"/>
    </location>
</feature>
<feature type="transmembrane region" description="Helical" evidence="5">
    <location>
        <begin position="64"/>
        <end position="84"/>
    </location>
</feature>
<sequence>MATPTDLETKSPVPSILGTEKREFVLGKGDLAFVGEQGHNGAAATYQTVDGAPVEKESPLGYNVGWWTALFLNVSTMVGTGIFSTPSAILAGTGSVGLSLIYWFLGYLISISGVSVYLELASYFPSRSGGEVVYLEQAFPRPRHFFPVAFAFQTIILSFMSSNAYVIAFYIFRMAGRDGGNWETKGVAVAALTVVCLIVFASNKLSLRLSNVLGVVKIATLLFITTTGWAVLGGAFKSRVADPHANFRNAFNGTSKDGYGISNALVNIIFSYGGSTMAFNLSNEVKNPVRTLGLSANAGVTITFLLYLLVNVAYFAAVPKALILTSNQTTAFLYFSTLFSERAAKVLTILPILSATGNIIAGTVGHTRMVREVGRQGVLPFTKFWVSTYPLGTPGGAILSTWVVSALVIICPPAGSAFNFILALQNYPNSLFLAFMTLGLFLIRRQRARAGLPRSSYRSWTFVVVFYLAAQVFMLVMPWVPPSAGINASSFGFLYAASSITAIGLVALCFVYYAVWVWVLPRLGKYELRSIVIHLDDGSVGHSLVRVKNADLAEWDAKHDPAGNSITSGDEADQAEFHVVEELKV</sequence>
<evidence type="ECO:0000256" key="5">
    <source>
        <dbReference type="SAM" id="Phobius"/>
    </source>
</evidence>
<feature type="transmembrane region" description="Helical" evidence="5">
    <location>
        <begin position="184"/>
        <end position="202"/>
    </location>
</feature>
<dbReference type="Gene3D" id="1.20.1740.10">
    <property type="entry name" value="Amino acid/polyamine transporter I"/>
    <property type="match status" value="1"/>
</dbReference>
<keyword evidence="7" id="KW-1185">Reference proteome</keyword>
<dbReference type="Proteomes" id="UP000827549">
    <property type="component" value="Chromosome 7"/>
</dbReference>
<evidence type="ECO:0000256" key="4">
    <source>
        <dbReference type="ARBA" id="ARBA00023136"/>
    </source>
</evidence>
<dbReference type="GeneID" id="87812097"/>
<dbReference type="GO" id="GO:0016020">
    <property type="term" value="C:membrane"/>
    <property type="evidence" value="ECO:0007669"/>
    <property type="project" value="UniProtKB-SubCell"/>
</dbReference>
<comment type="subcellular location">
    <subcellularLocation>
        <location evidence="1">Membrane</location>
        <topology evidence="1">Multi-pass membrane protein</topology>
    </subcellularLocation>
</comment>
<feature type="transmembrane region" description="Helical" evidence="5">
    <location>
        <begin position="150"/>
        <end position="172"/>
    </location>
</feature>
<gene>
    <name evidence="6" type="primary">MUP1_5</name>
    <name evidence="6" type="ORF">LOC62_07G008933</name>
</gene>
<keyword evidence="3 5" id="KW-1133">Transmembrane helix</keyword>
<feature type="transmembrane region" description="Helical" evidence="5">
    <location>
        <begin position="214"/>
        <end position="236"/>
    </location>
</feature>
<evidence type="ECO:0000256" key="2">
    <source>
        <dbReference type="ARBA" id="ARBA00022692"/>
    </source>
</evidence>
<dbReference type="Pfam" id="PF13520">
    <property type="entry name" value="AA_permease_2"/>
    <property type="match status" value="1"/>
</dbReference>
<evidence type="ECO:0000313" key="7">
    <source>
        <dbReference type="Proteomes" id="UP000827549"/>
    </source>
</evidence>
<dbReference type="InterPro" id="IPR050598">
    <property type="entry name" value="AminoAcid_Transporter"/>
</dbReference>
<feature type="transmembrane region" description="Helical" evidence="5">
    <location>
        <begin position="257"/>
        <end position="274"/>
    </location>
</feature>
<dbReference type="RefSeq" id="XP_062631460.1">
    <property type="nucleotide sequence ID" value="XM_062775476.1"/>
</dbReference>
<feature type="transmembrane region" description="Helical" evidence="5">
    <location>
        <begin position="427"/>
        <end position="445"/>
    </location>
</feature>
<feature type="transmembrane region" description="Helical" evidence="5">
    <location>
        <begin position="457"/>
        <end position="480"/>
    </location>
</feature>
<feature type="transmembrane region" description="Helical" evidence="5">
    <location>
        <begin position="294"/>
        <end position="317"/>
    </location>
</feature>
<dbReference type="GO" id="GO:0015179">
    <property type="term" value="F:L-amino acid transmembrane transporter activity"/>
    <property type="evidence" value="ECO:0007669"/>
    <property type="project" value="TreeGrafter"/>
</dbReference>
<keyword evidence="2 5" id="KW-0812">Transmembrane</keyword>
<name>A0AAF0YJY4_9TREE</name>
<accession>A0AAF0YJY4</accession>